<sequence length="64" mass="6894">MWILTGIVLLIVLCGSVLGLAAIPIKMHQRQQPAAVKGGNGNHKADKSAEERDPFHPLFDVYGA</sequence>
<accession>A0A850EJS6</accession>
<proteinExistence type="predicted"/>
<evidence type="ECO:0000313" key="3">
    <source>
        <dbReference type="Proteomes" id="UP000564806"/>
    </source>
</evidence>
<feature type="region of interest" description="Disordered" evidence="1">
    <location>
        <begin position="33"/>
        <end position="56"/>
    </location>
</feature>
<feature type="compositionally biased region" description="Basic and acidic residues" evidence="1">
    <location>
        <begin position="43"/>
        <end position="55"/>
    </location>
</feature>
<organism evidence="2 3">
    <name type="scientific">Paenibacillus agri</name>
    <dbReference type="NCBI Taxonomy" id="2744309"/>
    <lineage>
        <taxon>Bacteria</taxon>
        <taxon>Bacillati</taxon>
        <taxon>Bacillota</taxon>
        <taxon>Bacilli</taxon>
        <taxon>Bacillales</taxon>
        <taxon>Paenibacillaceae</taxon>
        <taxon>Paenibacillus</taxon>
    </lineage>
</organism>
<gene>
    <name evidence="2" type="ORF">HPT30_13370</name>
</gene>
<protein>
    <submittedName>
        <fullName evidence="2">Uncharacterized protein</fullName>
    </submittedName>
</protein>
<reference evidence="2" key="1">
    <citation type="submission" date="2020-06" db="EMBL/GenBank/DDBJ databases">
        <title>Paenibacillus sp. nov., isolated from soil.</title>
        <authorList>
            <person name="Seo Y.L."/>
        </authorList>
    </citation>
    <scope>NUCLEOTIDE SEQUENCE [LARGE SCALE GENOMIC DNA]</scope>
    <source>
        <strain evidence="2">JW14</strain>
    </source>
</reference>
<comment type="caution">
    <text evidence="2">The sequence shown here is derived from an EMBL/GenBank/DDBJ whole genome shotgun (WGS) entry which is preliminary data.</text>
</comment>
<name>A0A850EJS6_9BACL</name>
<keyword evidence="3" id="KW-1185">Reference proteome</keyword>
<evidence type="ECO:0000313" key="2">
    <source>
        <dbReference type="EMBL" id="NUU61325.1"/>
    </source>
</evidence>
<evidence type="ECO:0000256" key="1">
    <source>
        <dbReference type="SAM" id="MobiDB-lite"/>
    </source>
</evidence>
<dbReference type="RefSeq" id="WP_175371869.1">
    <property type="nucleotide sequence ID" value="NZ_JABWCS010000208.1"/>
</dbReference>
<dbReference type="Proteomes" id="UP000564806">
    <property type="component" value="Unassembled WGS sequence"/>
</dbReference>
<dbReference type="AlphaFoldDB" id="A0A850EJS6"/>
<dbReference type="EMBL" id="JABWCS010000208">
    <property type="protein sequence ID" value="NUU61325.1"/>
    <property type="molecule type" value="Genomic_DNA"/>
</dbReference>